<dbReference type="SUPFAM" id="SSF55961">
    <property type="entry name" value="Bet v1-like"/>
    <property type="match status" value="1"/>
</dbReference>
<protein>
    <submittedName>
        <fullName evidence="8">Rieske 2Fe-2S domain-containing protein</fullName>
    </submittedName>
</protein>
<comment type="caution">
    <text evidence="8">The sequence shown here is derived from an EMBL/GenBank/DDBJ whole genome shotgun (WGS) entry which is preliminary data.</text>
</comment>
<keyword evidence="6" id="KW-0411">Iron-sulfur</keyword>
<evidence type="ECO:0000256" key="1">
    <source>
        <dbReference type="ARBA" id="ARBA00008751"/>
    </source>
</evidence>
<keyword evidence="9" id="KW-1185">Reference proteome</keyword>
<evidence type="ECO:0000256" key="5">
    <source>
        <dbReference type="ARBA" id="ARBA00023004"/>
    </source>
</evidence>
<dbReference type="RefSeq" id="WP_367953199.1">
    <property type="nucleotide sequence ID" value="NZ_JBDPGJ010000002.1"/>
</dbReference>
<evidence type="ECO:0000256" key="4">
    <source>
        <dbReference type="ARBA" id="ARBA00023002"/>
    </source>
</evidence>
<comment type="similarity">
    <text evidence="1">Belongs to the bacterial ring-hydroxylating dioxygenase alpha subunit family.</text>
</comment>
<dbReference type="InterPro" id="IPR017941">
    <property type="entry name" value="Rieske_2Fe-2S"/>
</dbReference>
<keyword evidence="4" id="KW-0560">Oxidoreductase</keyword>
<dbReference type="Pfam" id="PF00848">
    <property type="entry name" value="Ring_hydroxyl_A"/>
    <property type="match status" value="1"/>
</dbReference>
<keyword evidence="3" id="KW-0479">Metal-binding</keyword>
<proteinExistence type="inferred from homology"/>
<keyword evidence="5" id="KW-0408">Iron</keyword>
<evidence type="ECO:0000256" key="6">
    <source>
        <dbReference type="ARBA" id="ARBA00023014"/>
    </source>
</evidence>
<dbReference type="PROSITE" id="PS51296">
    <property type="entry name" value="RIESKE"/>
    <property type="match status" value="1"/>
</dbReference>
<dbReference type="PANTHER" id="PTHR43756:SF1">
    <property type="entry name" value="3-PHENYLPROPIONATE_CINNAMIC ACID DIOXYGENASE SUBUNIT ALPHA"/>
    <property type="match status" value="1"/>
</dbReference>
<sequence>MNKQMSGVSLKGEAISNSLAGLDSFADLASDARVHSGIYTRPDVFEAEMERVFYKTWVYIGHESEVPKEGEFKLRQIGRQPVILVRGSNGQVNVLLNRCRHRGAVVAEVESGKTKFFRCWYHGWTYDTDGKLVQVTGADAYEDGFCEKVGGLARPPRVENYRGFVFASLAEEGIGLREHLGKAAEMLDYLIDASPTGKIRLDAGVHKTTYRGNWKLVGMDGYHVYYVHASVIAVWHAKADSGAGATHRHDPYDDKSLSVTRDLGNGHCMLDLRKHRLKHVDEYLAFLERSPGGSEYIASMYEKHGKERGRELLSLAGDPHVGIFPNMQIINNQVRIMNPISANETEILMFPVLFEGVPDEINSMRLRQHESFYGPAGAGSPDDAEIFERTQRGMHAQVEPWIDISRGLNRERIDEDGTTIGLISDEVTQRAQVREWRRLMDAG</sequence>
<dbReference type="PANTHER" id="PTHR43756">
    <property type="entry name" value="CHOLINE MONOOXYGENASE, CHLOROPLASTIC"/>
    <property type="match status" value="1"/>
</dbReference>
<evidence type="ECO:0000313" key="9">
    <source>
        <dbReference type="Proteomes" id="UP001556692"/>
    </source>
</evidence>
<dbReference type="SUPFAM" id="SSF50022">
    <property type="entry name" value="ISP domain"/>
    <property type="match status" value="1"/>
</dbReference>
<dbReference type="Proteomes" id="UP001556692">
    <property type="component" value="Unassembled WGS sequence"/>
</dbReference>
<accession>A0ABV3SEY6</accession>
<evidence type="ECO:0000259" key="7">
    <source>
        <dbReference type="PROSITE" id="PS51296"/>
    </source>
</evidence>
<reference evidence="8 9" key="1">
    <citation type="submission" date="2024-05" db="EMBL/GenBank/DDBJ databases">
        <authorList>
            <person name="Jiang F."/>
        </authorList>
    </citation>
    <scope>NUCLEOTIDE SEQUENCE [LARGE SCALE GENOMIC DNA]</scope>
    <source>
        <strain evidence="8 9">LZ166</strain>
    </source>
</reference>
<dbReference type="InterPro" id="IPR036922">
    <property type="entry name" value="Rieske_2Fe-2S_sf"/>
</dbReference>
<dbReference type="InterPro" id="IPR001663">
    <property type="entry name" value="Rng_hydr_dOase-A"/>
</dbReference>
<dbReference type="EMBL" id="JBDPGJ010000002">
    <property type="protein sequence ID" value="MEX0405297.1"/>
    <property type="molecule type" value="Genomic_DNA"/>
</dbReference>
<dbReference type="PRINTS" id="PR00090">
    <property type="entry name" value="RNGDIOXGNASE"/>
</dbReference>
<gene>
    <name evidence="8" type="ORF">ABGN05_06435</name>
</gene>
<evidence type="ECO:0000256" key="3">
    <source>
        <dbReference type="ARBA" id="ARBA00022723"/>
    </source>
</evidence>
<dbReference type="InterPro" id="IPR015879">
    <property type="entry name" value="Ring_hydroxy_dOase_asu_C_dom"/>
</dbReference>
<dbReference type="Gene3D" id="2.102.10.10">
    <property type="entry name" value="Rieske [2Fe-2S] iron-sulphur domain"/>
    <property type="match status" value="1"/>
</dbReference>
<feature type="domain" description="Rieske" evidence="7">
    <location>
        <begin position="57"/>
        <end position="167"/>
    </location>
</feature>
<dbReference type="Gene3D" id="3.90.380.10">
    <property type="entry name" value="Naphthalene 1,2-dioxygenase Alpha Subunit, Chain A, domain 1"/>
    <property type="match status" value="1"/>
</dbReference>
<dbReference type="Pfam" id="PF00355">
    <property type="entry name" value="Rieske"/>
    <property type="match status" value="1"/>
</dbReference>
<organism evidence="8 9">
    <name type="scientific">Aquibium pacificus</name>
    <dbReference type="NCBI Taxonomy" id="3153579"/>
    <lineage>
        <taxon>Bacteria</taxon>
        <taxon>Pseudomonadati</taxon>
        <taxon>Pseudomonadota</taxon>
        <taxon>Alphaproteobacteria</taxon>
        <taxon>Hyphomicrobiales</taxon>
        <taxon>Phyllobacteriaceae</taxon>
        <taxon>Aquibium</taxon>
    </lineage>
</organism>
<evidence type="ECO:0000256" key="2">
    <source>
        <dbReference type="ARBA" id="ARBA00022714"/>
    </source>
</evidence>
<keyword evidence="2" id="KW-0001">2Fe-2S</keyword>
<name>A0ABV3SEY6_9HYPH</name>
<evidence type="ECO:0000313" key="8">
    <source>
        <dbReference type="EMBL" id="MEX0405297.1"/>
    </source>
</evidence>